<dbReference type="GO" id="GO:0035556">
    <property type="term" value="P:intracellular signal transduction"/>
    <property type="evidence" value="ECO:0007669"/>
    <property type="project" value="InterPro"/>
</dbReference>
<dbReference type="AlphaFoldDB" id="A0AAJ0U3H8"/>
<dbReference type="PROSITE" id="PS50125">
    <property type="entry name" value="GUANYLATE_CYCLASE_2"/>
    <property type="match status" value="1"/>
</dbReference>
<reference evidence="3" key="2">
    <citation type="journal article" date="2020" name="Microorganisms">
        <title>Osmotic Adaptation and Compatible Solute Biosynthesis of Phototrophic Bacteria as Revealed from Genome Analyses.</title>
        <authorList>
            <person name="Imhoff J.F."/>
            <person name="Rahn T."/>
            <person name="Kunzel S."/>
            <person name="Keller A."/>
            <person name="Neulinger S.C."/>
        </authorList>
    </citation>
    <scope>NUCLEOTIDE SEQUENCE</scope>
    <source>
        <strain evidence="3">DSM 11080</strain>
    </source>
</reference>
<evidence type="ECO:0000313" key="3">
    <source>
        <dbReference type="EMBL" id="MBK1704413.1"/>
    </source>
</evidence>
<feature type="transmembrane region" description="Helical" evidence="1">
    <location>
        <begin position="421"/>
        <end position="439"/>
    </location>
</feature>
<sequence>MIRARRYRGRRHQTQGLYRTIMRLRLSQIPTLLGLLALGLLLAAQIRFPNAMGWARHLVFDAYIAAGPAVTDAPVTVVSIDEASLTREGPWPWPPARLAALVDRTRDLGASIVALALIPSERGDGALTAADPNAASPTPAAQPVDPLAVSLARLPSVMGFALTHSGGSALHPPRHAGLATVGERDLRLPGRLPASLLPPAQALELAAGAGALNVFPDPDGRLRRLPLLVQMGDALYPSLAAEVFRLRLGAGSYLVRAQRGQAAETPITLKIGDRTIRLNGNGEVWLHFAPRAALPRISASRVLRDEAEDDALRARIAIIGVEAAGIGTAIASPLGERLAPAEIHAQALAQLMSGVHPWRPAWAAGAELTVAAAGGLLLIGIALWRRGLWLVVTGAGMVGSVIAAGYLLFSTQRLLLDPLSPAITITVVYVVLALSSYLISEHERRWVQRAFARYLSPALLQHLTRHPEQLKLSGERRECSFIMTDLAGFTPLVEQSEPEALVDLLNRYLDRLLEVIFAHQGTLDRIVGDAVSVRFSAPVHQPDHAQRAVDCALALDHAAHAFATEMRQAGVPFGETRIGVHTGEVIVGNFGGSRHLDYRAFGDAINTAARLETANKVVGTRIIVSADACARCTEPAPMRPIGDLLLKGKAHPVAALTPFSADERASELPRDYERAYRAMQHLEPNARALFETCAARFPDDALTRFHRERLRAGEQGTAFSVGL</sequence>
<dbReference type="Gene3D" id="3.30.70.1230">
    <property type="entry name" value="Nucleotide cyclase"/>
    <property type="match status" value="1"/>
</dbReference>
<keyword evidence="1" id="KW-1133">Transmembrane helix</keyword>
<name>A0AAJ0U3H8_9GAMM</name>
<dbReference type="PANTHER" id="PTHR43081:SF20">
    <property type="entry name" value="TWO-COMPONENT RESPONSE REGULATOR"/>
    <property type="match status" value="1"/>
</dbReference>
<evidence type="ECO:0000259" key="2">
    <source>
        <dbReference type="PROSITE" id="PS50125"/>
    </source>
</evidence>
<evidence type="ECO:0000313" key="4">
    <source>
        <dbReference type="Proteomes" id="UP001296776"/>
    </source>
</evidence>
<dbReference type="InterPro" id="IPR029787">
    <property type="entry name" value="Nucleotide_cyclase"/>
</dbReference>
<keyword evidence="4" id="KW-1185">Reference proteome</keyword>
<accession>A0AAJ0U3H8</accession>
<dbReference type="Proteomes" id="UP001296776">
    <property type="component" value="Unassembled WGS sequence"/>
</dbReference>
<feature type="domain" description="Guanylate cyclase" evidence="2">
    <location>
        <begin position="480"/>
        <end position="612"/>
    </location>
</feature>
<proteinExistence type="predicted"/>
<dbReference type="InterPro" id="IPR007890">
    <property type="entry name" value="CHASE2"/>
</dbReference>
<dbReference type="Pfam" id="PF00211">
    <property type="entry name" value="Guanylate_cyc"/>
    <property type="match status" value="1"/>
</dbReference>
<reference evidence="3" key="1">
    <citation type="submission" date="2017-08" db="EMBL/GenBank/DDBJ databases">
        <authorList>
            <person name="Imhoff J.F."/>
            <person name="Rahn T."/>
            <person name="Kuenzel S."/>
            <person name="Neulinger S.C."/>
        </authorList>
    </citation>
    <scope>NUCLEOTIDE SEQUENCE</scope>
    <source>
        <strain evidence="3">DSM 11080</strain>
    </source>
</reference>
<dbReference type="SUPFAM" id="SSF55073">
    <property type="entry name" value="Nucleotide cyclase"/>
    <property type="match status" value="1"/>
</dbReference>
<dbReference type="InterPro" id="IPR001054">
    <property type="entry name" value="A/G_cyclase"/>
</dbReference>
<dbReference type="GO" id="GO:0004016">
    <property type="term" value="F:adenylate cyclase activity"/>
    <property type="evidence" value="ECO:0007669"/>
    <property type="project" value="UniProtKB-ARBA"/>
</dbReference>
<protein>
    <recommendedName>
        <fullName evidence="2">Guanylate cyclase domain-containing protein</fullName>
    </recommendedName>
</protein>
<dbReference type="CDD" id="cd07302">
    <property type="entry name" value="CHD"/>
    <property type="match status" value="1"/>
</dbReference>
<evidence type="ECO:0000256" key="1">
    <source>
        <dbReference type="SAM" id="Phobius"/>
    </source>
</evidence>
<dbReference type="GO" id="GO:0006171">
    <property type="term" value="P:cAMP biosynthetic process"/>
    <property type="evidence" value="ECO:0007669"/>
    <property type="project" value="TreeGrafter"/>
</dbReference>
<dbReference type="EMBL" id="NRSJ01000010">
    <property type="protein sequence ID" value="MBK1704413.1"/>
    <property type="molecule type" value="Genomic_DNA"/>
</dbReference>
<feature type="transmembrane region" description="Helical" evidence="1">
    <location>
        <begin position="361"/>
        <end position="381"/>
    </location>
</feature>
<dbReference type="PANTHER" id="PTHR43081">
    <property type="entry name" value="ADENYLATE CYCLASE, TERMINAL-DIFFERENTIATION SPECIFIC-RELATED"/>
    <property type="match status" value="1"/>
</dbReference>
<organism evidence="3 4">
    <name type="scientific">Halochromatium glycolicum</name>
    <dbReference type="NCBI Taxonomy" id="85075"/>
    <lineage>
        <taxon>Bacteria</taxon>
        <taxon>Pseudomonadati</taxon>
        <taxon>Pseudomonadota</taxon>
        <taxon>Gammaproteobacteria</taxon>
        <taxon>Chromatiales</taxon>
        <taxon>Chromatiaceae</taxon>
        <taxon>Halochromatium</taxon>
    </lineage>
</organism>
<feature type="transmembrane region" description="Helical" evidence="1">
    <location>
        <begin position="388"/>
        <end position="409"/>
    </location>
</feature>
<comment type="caution">
    <text evidence="3">The sequence shown here is derived from an EMBL/GenBank/DDBJ whole genome shotgun (WGS) entry which is preliminary data.</text>
</comment>
<gene>
    <name evidence="3" type="ORF">CKO40_07650</name>
</gene>
<dbReference type="SMART" id="SM01080">
    <property type="entry name" value="CHASE2"/>
    <property type="match status" value="1"/>
</dbReference>
<dbReference type="SMART" id="SM00044">
    <property type="entry name" value="CYCc"/>
    <property type="match status" value="1"/>
</dbReference>
<dbReference type="InterPro" id="IPR050697">
    <property type="entry name" value="Adenylyl/Guanylyl_Cyclase_3/4"/>
</dbReference>
<keyword evidence="1" id="KW-0472">Membrane</keyword>
<keyword evidence="1" id="KW-0812">Transmembrane</keyword>
<dbReference type="Pfam" id="PF05226">
    <property type="entry name" value="CHASE2"/>
    <property type="match status" value="1"/>
</dbReference>